<proteinExistence type="predicted"/>
<feature type="signal peptide" evidence="1">
    <location>
        <begin position="1"/>
        <end position="27"/>
    </location>
</feature>
<feature type="chain" id="PRO_5002553775" evidence="1">
    <location>
        <begin position="28"/>
        <end position="133"/>
    </location>
</feature>
<evidence type="ECO:0000313" key="3">
    <source>
        <dbReference type="Proteomes" id="UP000064201"/>
    </source>
</evidence>
<name>A0A0G3G8U4_9GAMM</name>
<dbReference type="KEGG" id="tvr:TVD_07620"/>
<dbReference type="AlphaFoldDB" id="A0A0G3G8U4"/>
<accession>A0A0G3G8U4</accession>
<sequence length="133" mass="14265">MIPQPIRRALLLSVTSALVATSGSSLASSTSSANVGDELRAGDQTRIQALIGSTGCMELRGLSDSEVQGYQIIESYRGGNSTEERGRERWREGETKRFDFRNSAIMVLSGSVEITEINRSGGGCPDRLGLRVG</sequence>
<dbReference type="PATRIC" id="fig|106634.4.peg.1553"/>
<dbReference type="RefSeq" id="WP_047251253.1">
    <property type="nucleotide sequence ID" value="NZ_CP011367.1"/>
</dbReference>
<reference evidence="2 3" key="1">
    <citation type="submission" date="2015-04" db="EMBL/GenBank/DDBJ databases">
        <title>Complete Sequence for the Genome of the Thioalkalivibrio versutus D301.</title>
        <authorList>
            <person name="Mu T."/>
            <person name="Zhou J."/>
            <person name="Xu X."/>
        </authorList>
    </citation>
    <scope>NUCLEOTIDE SEQUENCE [LARGE SCALE GENOMIC DNA]</scope>
    <source>
        <strain evidence="2 3">D301</strain>
    </source>
</reference>
<keyword evidence="1" id="KW-0732">Signal</keyword>
<protein>
    <submittedName>
        <fullName evidence="2">Uncharacterized protein</fullName>
    </submittedName>
</protein>
<dbReference type="Proteomes" id="UP000064201">
    <property type="component" value="Chromosome"/>
</dbReference>
<dbReference type="STRING" id="106634.TVD_07620"/>
<keyword evidence="3" id="KW-1185">Reference proteome</keyword>
<evidence type="ECO:0000313" key="2">
    <source>
        <dbReference type="EMBL" id="AKJ95236.1"/>
    </source>
</evidence>
<evidence type="ECO:0000256" key="1">
    <source>
        <dbReference type="SAM" id="SignalP"/>
    </source>
</evidence>
<dbReference type="EMBL" id="CP011367">
    <property type="protein sequence ID" value="AKJ95236.1"/>
    <property type="molecule type" value="Genomic_DNA"/>
</dbReference>
<organism evidence="2 3">
    <name type="scientific">Thioalkalivibrio versutus</name>
    <dbReference type="NCBI Taxonomy" id="106634"/>
    <lineage>
        <taxon>Bacteria</taxon>
        <taxon>Pseudomonadati</taxon>
        <taxon>Pseudomonadota</taxon>
        <taxon>Gammaproteobacteria</taxon>
        <taxon>Chromatiales</taxon>
        <taxon>Ectothiorhodospiraceae</taxon>
        <taxon>Thioalkalivibrio</taxon>
    </lineage>
</organism>
<gene>
    <name evidence="2" type="ORF">TVD_07620</name>
</gene>